<dbReference type="PANTHER" id="PTHR34297:SF3">
    <property type="entry name" value="ALKALINE SHOCK PROTEIN 23"/>
    <property type="match status" value="1"/>
</dbReference>
<dbReference type="EMBL" id="JBHSPR010000060">
    <property type="protein sequence ID" value="MFC6022350.1"/>
    <property type="molecule type" value="Genomic_DNA"/>
</dbReference>
<gene>
    <name evidence="3" type="ORF">ACFP2T_40110</name>
</gene>
<evidence type="ECO:0000313" key="4">
    <source>
        <dbReference type="Proteomes" id="UP001596203"/>
    </source>
</evidence>
<feature type="compositionally biased region" description="Low complexity" evidence="2">
    <location>
        <begin position="10"/>
        <end position="33"/>
    </location>
</feature>
<keyword evidence="4" id="KW-1185">Reference proteome</keyword>
<evidence type="ECO:0000256" key="1">
    <source>
        <dbReference type="ARBA" id="ARBA00005721"/>
    </source>
</evidence>
<organism evidence="3 4">
    <name type="scientific">Plantactinospora solaniradicis</name>
    <dbReference type="NCBI Taxonomy" id="1723736"/>
    <lineage>
        <taxon>Bacteria</taxon>
        <taxon>Bacillati</taxon>
        <taxon>Actinomycetota</taxon>
        <taxon>Actinomycetes</taxon>
        <taxon>Micromonosporales</taxon>
        <taxon>Micromonosporaceae</taxon>
        <taxon>Plantactinospora</taxon>
    </lineage>
</organism>
<dbReference type="RefSeq" id="WP_377431856.1">
    <property type="nucleotide sequence ID" value="NZ_JBHSPR010000060.1"/>
</dbReference>
<comment type="caution">
    <text evidence="3">The sequence shown here is derived from an EMBL/GenBank/DDBJ whole genome shotgun (WGS) entry which is preliminary data.</text>
</comment>
<reference evidence="4" key="1">
    <citation type="journal article" date="2019" name="Int. J. Syst. Evol. Microbiol.">
        <title>The Global Catalogue of Microorganisms (GCM) 10K type strain sequencing project: providing services to taxonomists for standard genome sequencing and annotation.</title>
        <authorList>
            <consortium name="The Broad Institute Genomics Platform"/>
            <consortium name="The Broad Institute Genome Sequencing Center for Infectious Disease"/>
            <person name="Wu L."/>
            <person name="Ma J."/>
        </authorList>
    </citation>
    <scope>NUCLEOTIDE SEQUENCE [LARGE SCALE GENOMIC DNA]</scope>
    <source>
        <strain evidence="4">ZS-35-S2</strain>
    </source>
</reference>
<dbReference type="PANTHER" id="PTHR34297">
    <property type="entry name" value="HYPOTHETICAL CYTOSOLIC PROTEIN-RELATED"/>
    <property type="match status" value="1"/>
</dbReference>
<name>A0ABW1KL78_9ACTN</name>
<sequence length="149" mass="14920">MTDVNDSGQAPESTAPAAQPAPTAPAAAPRGATEVSEEVVEKIAGTAARSVPGVADLGGDVARFFNSVLDKVGLDEVGDAGRGVSAEVKGTSATIKVVLVIEAGHVVHEVTEAVRAKVIEAVEAYGLQVAEVNVKVDDIELNAPPAAGA</sequence>
<dbReference type="InterPro" id="IPR005531">
    <property type="entry name" value="Asp23"/>
</dbReference>
<feature type="region of interest" description="Disordered" evidence="2">
    <location>
        <begin position="1"/>
        <end position="38"/>
    </location>
</feature>
<accession>A0ABW1KL78</accession>
<comment type="similarity">
    <text evidence="1">Belongs to the asp23 family.</text>
</comment>
<proteinExistence type="inferred from homology"/>
<dbReference type="Pfam" id="PF03780">
    <property type="entry name" value="Asp23"/>
    <property type="match status" value="1"/>
</dbReference>
<evidence type="ECO:0000256" key="2">
    <source>
        <dbReference type="SAM" id="MobiDB-lite"/>
    </source>
</evidence>
<dbReference type="Proteomes" id="UP001596203">
    <property type="component" value="Unassembled WGS sequence"/>
</dbReference>
<protein>
    <submittedName>
        <fullName evidence="3">Asp23/Gls24 family envelope stress response protein</fullName>
    </submittedName>
</protein>
<evidence type="ECO:0000313" key="3">
    <source>
        <dbReference type="EMBL" id="MFC6022350.1"/>
    </source>
</evidence>